<proteinExistence type="predicted"/>
<dbReference type="NCBIfam" id="TIGR02532">
    <property type="entry name" value="IV_pilin_GFxxxE"/>
    <property type="match status" value="1"/>
</dbReference>
<reference evidence="2 3" key="1">
    <citation type="submission" date="2018-12" db="EMBL/GenBank/DDBJ databases">
        <authorList>
            <person name="Toschakov S.V."/>
        </authorList>
    </citation>
    <scope>NUCLEOTIDE SEQUENCE [LARGE SCALE GENOMIC DNA]</scope>
    <source>
        <strain evidence="2 3">GM2012</strain>
    </source>
</reference>
<dbReference type="InterPro" id="IPR000318">
    <property type="entry name" value="Nase_comp1_CS"/>
</dbReference>
<dbReference type="GO" id="GO:0016163">
    <property type="term" value="F:nitrogenase activity"/>
    <property type="evidence" value="ECO:0007669"/>
    <property type="project" value="InterPro"/>
</dbReference>
<dbReference type="PANTHER" id="PTHR30093">
    <property type="entry name" value="GENERAL SECRETION PATHWAY PROTEIN G"/>
    <property type="match status" value="1"/>
</dbReference>
<dbReference type="InterPro" id="IPR011453">
    <property type="entry name" value="DUF1559"/>
</dbReference>
<feature type="domain" description="DUF1559" evidence="1">
    <location>
        <begin position="35"/>
        <end position="324"/>
    </location>
</feature>
<name>A0A432MLN8_9BACT</name>
<dbReference type="Proteomes" id="UP000280296">
    <property type="component" value="Unassembled WGS sequence"/>
</dbReference>
<comment type="caution">
    <text evidence="2">The sequence shown here is derived from an EMBL/GenBank/DDBJ whole genome shotgun (WGS) entry which is preliminary data.</text>
</comment>
<dbReference type="SUPFAM" id="SSF54523">
    <property type="entry name" value="Pili subunits"/>
    <property type="match status" value="1"/>
</dbReference>
<dbReference type="RefSeq" id="WP_126724835.1">
    <property type="nucleotide sequence ID" value="NZ_RYZH01000012.1"/>
</dbReference>
<evidence type="ECO:0000313" key="2">
    <source>
        <dbReference type="EMBL" id="RUL88321.1"/>
    </source>
</evidence>
<evidence type="ECO:0000259" key="1">
    <source>
        <dbReference type="Pfam" id="PF07596"/>
    </source>
</evidence>
<dbReference type="AlphaFoldDB" id="A0A432MLN8"/>
<dbReference type="Gene3D" id="3.30.700.10">
    <property type="entry name" value="Glycoprotein, Type 4 Pilin"/>
    <property type="match status" value="1"/>
</dbReference>
<gene>
    <name evidence="2" type="ORF">TsocGM_07845</name>
</gene>
<protein>
    <submittedName>
        <fullName evidence="2">DUF1559 domain-containing protein</fullName>
    </submittedName>
</protein>
<sequence length="341" mass="37071">MTHPRHDRSAFSLIELLVVIGILGLLAALLMPAVQSAREAARRAMCQNNLHQIGLALHAYHDANTTFPPATTAYGVRARCYGGLYSIHTRLLPYLDQRPLFDAINFDTGTWPTISHLSHGPAGCHDSNIFNLTVMETQMDLFLCPSDGGPFAETGNSYRGNVGVGSHWGVTAEHPDSGNGIFPEADGPISISRVPDGLSHTVAFSERLRGSGREGRLSPERDVFSFADGLIVLTADDLLKVCRISARPSNPQEGFVRTGRRWFWTGRGNTLYNHAQAPNGVIPDCTAGGPVIETDMFTARSWHRGGVHALMADGSLRFVSETIATPVWRGFGSRNGREPVD</sequence>
<dbReference type="Pfam" id="PF07596">
    <property type="entry name" value="SBP_bac_10"/>
    <property type="match status" value="1"/>
</dbReference>
<dbReference type="NCBIfam" id="TIGR04294">
    <property type="entry name" value="pre_pil_HX9DG"/>
    <property type="match status" value="1"/>
</dbReference>
<dbReference type="OrthoDB" id="248923at2"/>
<keyword evidence="3" id="KW-1185">Reference proteome</keyword>
<dbReference type="InterPro" id="IPR012902">
    <property type="entry name" value="N_methyl_site"/>
</dbReference>
<reference evidence="2 3" key="2">
    <citation type="submission" date="2019-01" db="EMBL/GenBank/DDBJ databases">
        <title>Tautonia sociabilis, a novel thermotolerant planctomycete of Isosphaeraceae family, isolated from a 4000 m deep subterranean habitat.</title>
        <authorList>
            <person name="Kovaleva O.L."/>
            <person name="Elcheninov A.G."/>
            <person name="Van Heerden E."/>
            <person name="Toshchakov S.V."/>
            <person name="Novikov A."/>
            <person name="Bonch-Osmolovskaya E.A."/>
            <person name="Kublanov I.V."/>
        </authorList>
    </citation>
    <scope>NUCLEOTIDE SEQUENCE [LARGE SCALE GENOMIC DNA]</scope>
    <source>
        <strain evidence="2 3">GM2012</strain>
    </source>
</reference>
<organism evidence="2 3">
    <name type="scientific">Tautonia sociabilis</name>
    <dbReference type="NCBI Taxonomy" id="2080755"/>
    <lineage>
        <taxon>Bacteria</taxon>
        <taxon>Pseudomonadati</taxon>
        <taxon>Planctomycetota</taxon>
        <taxon>Planctomycetia</taxon>
        <taxon>Isosphaerales</taxon>
        <taxon>Isosphaeraceae</taxon>
        <taxon>Tautonia</taxon>
    </lineage>
</organism>
<dbReference type="InterPro" id="IPR045584">
    <property type="entry name" value="Pilin-like"/>
</dbReference>
<accession>A0A432MLN8</accession>
<evidence type="ECO:0000313" key="3">
    <source>
        <dbReference type="Proteomes" id="UP000280296"/>
    </source>
</evidence>
<dbReference type="InterPro" id="IPR027558">
    <property type="entry name" value="Pre_pil_HX9DG_C"/>
</dbReference>
<dbReference type="EMBL" id="RYZH01000012">
    <property type="protein sequence ID" value="RUL88321.1"/>
    <property type="molecule type" value="Genomic_DNA"/>
</dbReference>
<dbReference type="PANTHER" id="PTHR30093:SF2">
    <property type="entry name" value="TYPE II SECRETION SYSTEM PROTEIN H"/>
    <property type="match status" value="1"/>
</dbReference>
<dbReference type="Pfam" id="PF07963">
    <property type="entry name" value="N_methyl"/>
    <property type="match status" value="1"/>
</dbReference>
<dbReference type="PROSITE" id="PS00699">
    <property type="entry name" value="NITROGENASE_1_1"/>
    <property type="match status" value="1"/>
</dbReference>